<protein>
    <submittedName>
        <fullName evidence="2">Uncharacterized protein</fullName>
    </submittedName>
</protein>
<reference evidence="2" key="2">
    <citation type="submission" date="2016-06" db="EMBL/GenBank/DDBJ databases">
        <title>The genome of a short-lived fish provides insights into sex chromosome evolution and the genetic control of aging.</title>
        <authorList>
            <person name="Reichwald K."/>
            <person name="Felder M."/>
            <person name="Petzold A."/>
            <person name="Koch P."/>
            <person name="Groth M."/>
            <person name="Platzer M."/>
        </authorList>
    </citation>
    <scope>NUCLEOTIDE SEQUENCE</scope>
    <source>
        <tissue evidence="2">Brain</tissue>
    </source>
</reference>
<gene>
    <name evidence="2" type="primary">Nfu_g_1_023315</name>
</gene>
<feature type="non-terminal residue" evidence="2">
    <location>
        <position position="60"/>
    </location>
</feature>
<proteinExistence type="predicted"/>
<feature type="non-terminal residue" evidence="2">
    <location>
        <position position="1"/>
    </location>
</feature>
<accession>A0A1A8UR42</accession>
<organism evidence="2">
    <name type="scientific">Nothobranchius furzeri</name>
    <name type="common">Turquoise killifish</name>
    <dbReference type="NCBI Taxonomy" id="105023"/>
    <lineage>
        <taxon>Eukaryota</taxon>
        <taxon>Metazoa</taxon>
        <taxon>Chordata</taxon>
        <taxon>Craniata</taxon>
        <taxon>Vertebrata</taxon>
        <taxon>Euteleostomi</taxon>
        <taxon>Actinopterygii</taxon>
        <taxon>Neopterygii</taxon>
        <taxon>Teleostei</taxon>
        <taxon>Neoteleostei</taxon>
        <taxon>Acanthomorphata</taxon>
        <taxon>Ovalentaria</taxon>
        <taxon>Atherinomorphae</taxon>
        <taxon>Cyprinodontiformes</taxon>
        <taxon>Nothobranchiidae</taxon>
        <taxon>Nothobranchius</taxon>
    </lineage>
</organism>
<sequence>HAPETSQREKRWPKERDLAVLSGESAKRPGVSVSERCHLKLVCLHPNVVQITVMYRTIKT</sequence>
<evidence type="ECO:0000313" key="2">
    <source>
        <dbReference type="EMBL" id="SBS49538.1"/>
    </source>
</evidence>
<feature type="region of interest" description="Disordered" evidence="1">
    <location>
        <begin position="1"/>
        <end position="29"/>
    </location>
</feature>
<dbReference type="AlphaFoldDB" id="A0A1A8UR42"/>
<evidence type="ECO:0000256" key="1">
    <source>
        <dbReference type="SAM" id="MobiDB-lite"/>
    </source>
</evidence>
<name>A0A1A8UR42_NOTFU</name>
<feature type="compositionally biased region" description="Basic and acidic residues" evidence="1">
    <location>
        <begin position="1"/>
        <end position="18"/>
    </location>
</feature>
<reference evidence="2" key="1">
    <citation type="submission" date="2016-05" db="EMBL/GenBank/DDBJ databases">
        <authorList>
            <person name="Lavstsen T."/>
            <person name="Jespersen J.S."/>
        </authorList>
    </citation>
    <scope>NUCLEOTIDE SEQUENCE</scope>
    <source>
        <tissue evidence="2">Brain</tissue>
    </source>
</reference>
<dbReference type="EMBL" id="HAEJ01009081">
    <property type="protein sequence ID" value="SBS49538.1"/>
    <property type="molecule type" value="Transcribed_RNA"/>
</dbReference>